<dbReference type="Proteomes" id="UP000194236">
    <property type="component" value="Unassembled WGS sequence"/>
</dbReference>
<reference evidence="1 2" key="1">
    <citation type="submission" date="2017-03" db="EMBL/GenBank/DDBJ databases">
        <title>Genome Survey of Euroglyphus maynei.</title>
        <authorList>
            <person name="Arlian L.G."/>
            <person name="Morgan M.S."/>
            <person name="Rider S.D."/>
        </authorList>
    </citation>
    <scope>NUCLEOTIDE SEQUENCE [LARGE SCALE GENOMIC DNA]</scope>
    <source>
        <strain evidence="1">Arlian Lab</strain>
        <tissue evidence="1">Whole body</tissue>
    </source>
</reference>
<name>A0A1Y3BWW1_EURMA</name>
<gene>
    <name evidence="1" type="ORF">BLA29_008006</name>
</gene>
<feature type="non-terminal residue" evidence="1">
    <location>
        <position position="258"/>
    </location>
</feature>
<dbReference type="AlphaFoldDB" id="A0A1Y3BWW1"/>
<dbReference type="PANTHER" id="PTHR13060:SF0">
    <property type="entry name" value="PROTEIN ECDYSONELESS HOMOLOG"/>
    <property type="match status" value="1"/>
</dbReference>
<dbReference type="PANTHER" id="PTHR13060">
    <property type="entry name" value="SGT1 PROTEIN HSGT1 SUPPRESSOR OF GCR2"/>
    <property type="match status" value="1"/>
</dbReference>
<protein>
    <submittedName>
        <fullName evidence="1">SGT1-like protein ecdysoneless-like protein</fullName>
    </submittedName>
</protein>
<evidence type="ECO:0000313" key="1">
    <source>
        <dbReference type="EMBL" id="OTF83615.1"/>
    </source>
</evidence>
<proteinExistence type="predicted"/>
<sequence length="258" mass="30622">MNFPQTNTVHYHCYRNVRSSSSSDVSLIDRYQEHLSNHIDGYIWHNECFHLKQKPNNQQHLFGQCNYGENVEDEWFIVYLLKLLTEFDEHLFVRIQDEDGEFLLIESAEHLPEWAQEPRHTIDRVFIHRGNIHLVPCKYLRKDPNDLNTFVNDCMNFIECNPKKTLCNESVQQCIRNRIERFSNNKNLLHHNAHCLLPISLAILLDHHPDLIAAAVRAFYYRTPDDVKIFGTHCFHQTMIITNVRFNRCLYAQLTSQD</sequence>
<dbReference type="GO" id="GO:0005634">
    <property type="term" value="C:nucleus"/>
    <property type="evidence" value="ECO:0007669"/>
    <property type="project" value="TreeGrafter"/>
</dbReference>
<dbReference type="InterPro" id="IPR010770">
    <property type="entry name" value="Ecd"/>
</dbReference>
<dbReference type="OrthoDB" id="27237at2759"/>
<accession>A0A1Y3BWW1</accession>
<organism evidence="1 2">
    <name type="scientific">Euroglyphus maynei</name>
    <name type="common">Mayne's house dust mite</name>
    <dbReference type="NCBI Taxonomy" id="6958"/>
    <lineage>
        <taxon>Eukaryota</taxon>
        <taxon>Metazoa</taxon>
        <taxon>Ecdysozoa</taxon>
        <taxon>Arthropoda</taxon>
        <taxon>Chelicerata</taxon>
        <taxon>Arachnida</taxon>
        <taxon>Acari</taxon>
        <taxon>Acariformes</taxon>
        <taxon>Sarcoptiformes</taxon>
        <taxon>Astigmata</taxon>
        <taxon>Psoroptidia</taxon>
        <taxon>Analgoidea</taxon>
        <taxon>Pyroglyphidae</taxon>
        <taxon>Pyroglyphinae</taxon>
        <taxon>Euroglyphus</taxon>
    </lineage>
</organism>
<evidence type="ECO:0000313" key="2">
    <source>
        <dbReference type="Proteomes" id="UP000194236"/>
    </source>
</evidence>
<dbReference type="EMBL" id="MUJZ01002895">
    <property type="protein sequence ID" value="OTF83615.1"/>
    <property type="molecule type" value="Genomic_DNA"/>
</dbReference>
<dbReference type="Pfam" id="PF07093">
    <property type="entry name" value="SGT1"/>
    <property type="match status" value="1"/>
</dbReference>
<keyword evidence="2" id="KW-1185">Reference proteome</keyword>
<comment type="caution">
    <text evidence="1">The sequence shown here is derived from an EMBL/GenBank/DDBJ whole genome shotgun (WGS) entry which is preliminary data.</text>
</comment>